<protein>
    <submittedName>
        <fullName evidence="1">Uncharacterized protein</fullName>
    </submittedName>
</protein>
<evidence type="ECO:0000313" key="2">
    <source>
        <dbReference type="Proteomes" id="UP000078387"/>
    </source>
</evidence>
<dbReference type="VEuPathDB" id="AmoebaDB:EHI5A_140550"/>
<dbReference type="AlphaFoldDB" id="A0A5K1VUF6"/>
<name>A0A5K1VUF6_ENTHI</name>
<organism evidence="1 2">
    <name type="scientific">Entamoeba histolytica</name>
    <dbReference type="NCBI Taxonomy" id="5759"/>
    <lineage>
        <taxon>Eukaryota</taxon>
        <taxon>Amoebozoa</taxon>
        <taxon>Evosea</taxon>
        <taxon>Archamoebae</taxon>
        <taxon>Mastigamoebida</taxon>
        <taxon>Entamoebidae</taxon>
        <taxon>Entamoeba</taxon>
    </lineage>
</organism>
<accession>A0A5K1VUF6</accession>
<dbReference type="EMBL" id="BDEQ01000001">
    <property type="protein sequence ID" value="GAT95976.1"/>
    <property type="molecule type" value="Genomic_DNA"/>
</dbReference>
<comment type="caution">
    <text evidence="1">The sequence shown here is derived from an EMBL/GenBank/DDBJ whole genome shotgun (WGS) entry which is preliminary data.</text>
</comment>
<dbReference type="OMA" id="QNNCTIS"/>
<reference evidence="1 2" key="1">
    <citation type="submission" date="2016-05" db="EMBL/GenBank/DDBJ databases">
        <title>First whole genome sequencing of Entamoeba histolytica HM1:IMSS-clone-6.</title>
        <authorList>
            <person name="Mukherjee Avik.K."/>
            <person name="Izumyama S."/>
            <person name="Nakada-Tsukui K."/>
            <person name="Nozaki T."/>
        </authorList>
    </citation>
    <scope>NUCLEOTIDE SEQUENCE [LARGE SCALE GENOMIC DNA]</scope>
    <source>
        <strain evidence="1 2">HM1:IMSS clone 6</strain>
    </source>
</reference>
<dbReference type="VEuPathDB" id="AmoebaDB:EHI8A_156280"/>
<gene>
    <name evidence="1" type="ORF">CL6EHI_052760</name>
</gene>
<dbReference type="VEuPathDB" id="AmoebaDB:EHI_052760"/>
<evidence type="ECO:0000313" key="1">
    <source>
        <dbReference type="EMBL" id="GAT95976.1"/>
    </source>
</evidence>
<dbReference type="VEuPathDB" id="AmoebaDB:EHI7A_093090"/>
<sequence>MQSEETLHKNYINLEYKIKNSKGKEISLEWKKETGYKRKYQFREKRNYQVAQQSIFLALLNDYFEIELLPPIKRSNVAIQLLRINRLVHGEDSILFNLVVEHRCNDLFQRDIENGVSIKTAMRRMETYKISEGLHLLIDLLFELGYIFVSRITKGAQGSQRIETVKEIWRNGKIILEKNDIEEIGTKINSYFFNEIKSQSNYTISRGLNLLKIE</sequence>
<dbReference type="VEuPathDB" id="AmoebaDB:KM1_170010"/>
<proteinExistence type="predicted"/>
<dbReference type="Proteomes" id="UP000078387">
    <property type="component" value="Unassembled WGS sequence"/>
</dbReference>